<gene>
    <name evidence="10" type="ORF">ARMGADRAFT_1058483</name>
</gene>
<dbReference type="GO" id="GO:0008270">
    <property type="term" value="F:zinc ion binding"/>
    <property type="evidence" value="ECO:0007669"/>
    <property type="project" value="InterPro"/>
</dbReference>
<keyword evidence="5" id="KW-0238">DNA-binding</keyword>
<dbReference type="EMBL" id="KZ293646">
    <property type="protein sequence ID" value="PBL00409.1"/>
    <property type="molecule type" value="Genomic_DNA"/>
</dbReference>
<dbReference type="CDD" id="cd12148">
    <property type="entry name" value="fungal_TF_MHR"/>
    <property type="match status" value="1"/>
</dbReference>
<keyword evidence="4" id="KW-0805">Transcription regulation</keyword>
<evidence type="ECO:0000256" key="1">
    <source>
        <dbReference type="ARBA" id="ARBA00004123"/>
    </source>
</evidence>
<comment type="subcellular location">
    <subcellularLocation>
        <location evidence="1">Nucleus</location>
    </subcellularLocation>
</comment>
<dbReference type="PANTHER" id="PTHR31313">
    <property type="entry name" value="TY1 ENHANCER ACTIVATOR"/>
    <property type="match status" value="1"/>
</dbReference>
<evidence type="ECO:0000313" key="11">
    <source>
        <dbReference type="Proteomes" id="UP000217790"/>
    </source>
</evidence>
<dbReference type="PANTHER" id="PTHR31313:SF78">
    <property type="entry name" value="TRANSCRIPTION FACTOR DOMAIN-CONTAINING PROTEIN"/>
    <property type="match status" value="1"/>
</dbReference>
<evidence type="ECO:0000256" key="3">
    <source>
        <dbReference type="ARBA" id="ARBA00022833"/>
    </source>
</evidence>
<evidence type="ECO:0000256" key="2">
    <source>
        <dbReference type="ARBA" id="ARBA00022723"/>
    </source>
</evidence>
<dbReference type="AlphaFoldDB" id="A0A2H3EB71"/>
<dbReference type="CDD" id="cd00067">
    <property type="entry name" value="GAL4"/>
    <property type="match status" value="1"/>
</dbReference>
<dbReference type="InterPro" id="IPR036864">
    <property type="entry name" value="Zn2-C6_fun-type_DNA-bd_sf"/>
</dbReference>
<protein>
    <recommendedName>
        <fullName evidence="9">Zn(2)-C6 fungal-type domain-containing protein</fullName>
    </recommendedName>
</protein>
<dbReference type="InterPro" id="IPR051615">
    <property type="entry name" value="Transcr_Regulatory_Elem"/>
</dbReference>
<dbReference type="GO" id="GO:0005634">
    <property type="term" value="C:nucleus"/>
    <property type="evidence" value="ECO:0007669"/>
    <property type="project" value="UniProtKB-SubCell"/>
</dbReference>
<dbReference type="GO" id="GO:0000981">
    <property type="term" value="F:DNA-binding transcription factor activity, RNA polymerase II-specific"/>
    <property type="evidence" value="ECO:0007669"/>
    <property type="project" value="InterPro"/>
</dbReference>
<dbReference type="SMART" id="SM00906">
    <property type="entry name" value="Fungal_trans"/>
    <property type="match status" value="1"/>
</dbReference>
<evidence type="ECO:0000313" key="10">
    <source>
        <dbReference type="EMBL" id="PBL00409.1"/>
    </source>
</evidence>
<keyword evidence="11" id="KW-1185">Reference proteome</keyword>
<dbReference type="Gene3D" id="4.10.240.10">
    <property type="entry name" value="Zn(2)-C6 fungal-type DNA-binding domain"/>
    <property type="match status" value="1"/>
</dbReference>
<evidence type="ECO:0000256" key="4">
    <source>
        <dbReference type="ARBA" id="ARBA00023015"/>
    </source>
</evidence>
<dbReference type="PROSITE" id="PS50048">
    <property type="entry name" value="ZN2_CY6_FUNGAL_2"/>
    <property type="match status" value="1"/>
</dbReference>
<dbReference type="FunCoup" id="A0A2H3EB71">
    <property type="interactions" value="3"/>
</dbReference>
<dbReference type="Proteomes" id="UP000217790">
    <property type="component" value="Unassembled WGS sequence"/>
</dbReference>
<feature type="domain" description="Zn(2)-C6 fungal-type" evidence="9">
    <location>
        <begin position="28"/>
        <end position="61"/>
    </location>
</feature>
<name>A0A2H3EB71_ARMGA</name>
<keyword evidence="7" id="KW-0539">Nucleus</keyword>
<evidence type="ECO:0000256" key="6">
    <source>
        <dbReference type="ARBA" id="ARBA00023163"/>
    </source>
</evidence>
<dbReference type="InterPro" id="IPR007219">
    <property type="entry name" value="XnlR_reg_dom"/>
</dbReference>
<dbReference type="SUPFAM" id="SSF57701">
    <property type="entry name" value="Zn2/Cys6 DNA-binding domain"/>
    <property type="match status" value="1"/>
</dbReference>
<evidence type="ECO:0000256" key="7">
    <source>
        <dbReference type="ARBA" id="ARBA00023242"/>
    </source>
</evidence>
<keyword evidence="3" id="KW-0862">Zinc</keyword>
<feature type="compositionally biased region" description="Low complexity" evidence="8">
    <location>
        <begin position="201"/>
        <end position="220"/>
    </location>
</feature>
<feature type="region of interest" description="Disordered" evidence="8">
    <location>
        <begin position="1"/>
        <end position="28"/>
    </location>
</feature>
<feature type="region of interest" description="Disordered" evidence="8">
    <location>
        <begin position="118"/>
        <end position="186"/>
    </location>
</feature>
<dbReference type="PROSITE" id="PS00463">
    <property type="entry name" value="ZN2_CY6_FUNGAL_1"/>
    <property type="match status" value="1"/>
</dbReference>
<proteinExistence type="predicted"/>
<evidence type="ECO:0000256" key="5">
    <source>
        <dbReference type="ARBA" id="ARBA00023125"/>
    </source>
</evidence>
<dbReference type="OrthoDB" id="2123952at2759"/>
<dbReference type="STRING" id="47427.A0A2H3EB71"/>
<keyword evidence="6" id="KW-0804">Transcription</keyword>
<accession>A0A2H3EB71</accession>
<dbReference type="InterPro" id="IPR001138">
    <property type="entry name" value="Zn2Cys6_DnaBD"/>
</dbReference>
<dbReference type="Pfam" id="PF00172">
    <property type="entry name" value="Zn_clus"/>
    <property type="match status" value="1"/>
</dbReference>
<dbReference type="SMART" id="SM00066">
    <property type="entry name" value="GAL4"/>
    <property type="match status" value="1"/>
</dbReference>
<evidence type="ECO:0000256" key="8">
    <source>
        <dbReference type="SAM" id="MobiDB-lite"/>
    </source>
</evidence>
<keyword evidence="2" id="KW-0479">Metal-binding</keyword>
<dbReference type="Pfam" id="PF04082">
    <property type="entry name" value="Fungal_trans"/>
    <property type="match status" value="1"/>
</dbReference>
<dbReference type="GO" id="GO:0003677">
    <property type="term" value="F:DNA binding"/>
    <property type="evidence" value="ECO:0007669"/>
    <property type="project" value="UniProtKB-KW"/>
</dbReference>
<evidence type="ECO:0000259" key="9">
    <source>
        <dbReference type="PROSITE" id="PS50048"/>
    </source>
</evidence>
<feature type="compositionally biased region" description="Basic and acidic residues" evidence="8">
    <location>
        <begin position="1"/>
        <end position="15"/>
    </location>
</feature>
<feature type="region of interest" description="Disordered" evidence="8">
    <location>
        <begin position="201"/>
        <end position="251"/>
    </location>
</feature>
<dbReference type="OMA" id="SMEQGWI"/>
<dbReference type="GO" id="GO:0006351">
    <property type="term" value="P:DNA-templated transcription"/>
    <property type="evidence" value="ECO:0007669"/>
    <property type="project" value="InterPro"/>
</dbReference>
<dbReference type="InParanoid" id="A0A2H3EB71"/>
<sequence length="966" mass="108126">MDWHDSDPSDDEVNHDSQAASRKRSSRACDQCRKTKSKCERGAADSTQCKSCAQAGTACTFLGPSYKRGPPKGYIHAIEQRWHQVESLLGALMQCNDPRVQSIVADLRQDDLAREILGRVDSGPYGPSGRRNQRSGATKEDFFASVLRSNETSPARDPSRSRRQSRVSREKVSSAQDRGLSVVPTQEWQDNLAARLASGLASSSSSTPSIYGAPSGSSSSVDGTEPATQRRRLNAGTTESRVANPDWSRMYTLDPLSESEDRESLKDATEHMGQLSLDENQELRYHGKASGLHLLSRNSRTDDRNDGGVWKLPMARVWPPSKDHILHLIQEEDIEVQLPPSHIQDRLIELYFVYIHPVFPLIHKGRFLREYRALRQGYARWTQLHENSDWFLTYSNSESLQQDSPKPSETGSSPKPEATQKLSALLLLSMFAITARFSEQDMPLPTNGKMWEAGRNYQESAKNILTKIFHRSRPTTVQALLLLGYREFGIGSMEQGWIYIGMGIRMAIDLGLNRNSDHWKIHGEDMFSPEETQTRRQIWWVCTLADRYGSIYMGEGRLLYEVLPELTTNSIGRPIIIRDDDFDTPLPEVNQADEQQPWRPLPSDSTSAAYPPTPNAVMYCFRATATLCVILGAIISKIYPVRATPGVSRRALLSSFESQLDQWYISLPEHLRYDTANRRKVPPPHILFLHIRYWGSVLLLNRAFIPNWKGGEFTSRHSTLELKAFDLAQGAASHIGSIVTVYRETFTLKRCSPFLTSYIFSAGIMHVLTLTLRPSNVQASLGLRQCMAALKDMEVVWPSASRAWDLLNGVQLTFDNAQTSEDSNSPGRKRQADIAFAQEKSSDYLQREAFGDLNGPPQPEQETGVQDLSTRIMAHMLGLDIPGIEPSTSFYPGYEWWPRNGQSQGSQPMSPVVAQGPTVDANPVASSLNELDFVGGGSSRQGDEWLQSSVGAGGLPYPYNFNQYGL</sequence>
<organism evidence="10 11">
    <name type="scientific">Armillaria gallica</name>
    <name type="common">Bulbous honey fungus</name>
    <name type="synonym">Armillaria bulbosa</name>
    <dbReference type="NCBI Taxonomy" id="47427"/>
    <lineage>
        <taxon>Eukaryota</taxon>
        <taxon>Fungi</taxon>
        <taxon>Dikarya</taxon>
        <taxon>Basidiomycota</taxon>
        <taxon>Agaricomycotina</taxon>
        <taxon>Agaricomycetes</taxon>
        <taxon>Agaricomycetidae</taxon>
        <taxon>Agaricales</taxon>
        <taxon>Marasmiineae</taxon>
        <taxon>Physalacriaceae</taxon>
        <taxon>Armillaria</taxon>
    </lineage>
</organism>
<reference evidence="11" key="1">
    <citation type="journal article" date="2017" name="Nat. Ecol. Evol.">
        <title>Genome expansion and lineage-specific genetic innovations in the forest pathogenic fungi Armillaria.</title>
        <authorList>
            <person name="Sipos G."/>
            <person name="Prasanna A.N."/>
            <person name="Walter M.C."/>
            <person name="O'Connor E."/>
            <person name="Balint B."/>
            <person name="Krizsan K."/>
            <person name="Kiss B."/>
            <person name="Hess J."/>
            <person name="Varga T."/>
            <person name="Slot J."/>
            <person name="Riley R."/>
            <person name="Boka B."/>
            <person name="Rigling D."/>
            <person name="Barry K."/>
            <person name="Lee J."/>
            <person name="Mihaltcheva S."/>
            <person name="LaButti K."/>
            <person name="Lipzen A."/>
            <person name="Waldron R."/>
            <person name="Moloney N.M."/>
            <person name="Sperisen C."/>
            <person name="Kredics L."/>
            <person name="Vagvoelgyi C."/>
            <person name="Patrignani A."/>
            <person name="Fitzpatrick D."/>
            <person name="Nagy I."/>
            <person name="Doyle S."/>
            <person name="Anderson J.B."/>
            <person name="Grigoriev I.V."/>
            <person name="Gueldener U."/>
            <person name="Muensterkoetter M."/>
            <person name="Nagy L.G."/>
        </authorList>
    </citation>
    <scope>NUCLEOTIDE SEQUENCE [LARGE SCALE GENOMIC DNA]</scope>
    <source>
        <strain evidence="11">Ar21-2</strain>
    </source>
</reference>